<dbReference type="SFLD" id="SFLDS00052">
    <property type="entry name" value="Ferric_Reductase_Domain"/>
    <property type="match status" value="1"/>
</dbReference>
<evidence type="ECO:0000256" key="3">
    <source>
        <dbReference type="ARBA" id="ARBA00022692"/>
    </source>
</evidence>
<dbReference type="GO" id="GO:0005886">
    <property type="term" value="C:plasma membrane"/>
    <property type="evidence" value="ECO:0007669"/>
    <property type="project" value="TreeGrafter"/>
</dbReference>
<evidence type="ECO:0000256" key="5">
    <source>
        <dbReference type="ARBA" id="ARBA00023065"/>
    </source>
</evidence>
<protein>
    <submittedName>
        <fullName evidence="11">Ferric reductase like transmembrane component-domain-containing protein</fullName>
    </submittedName>
</protein>
<feature type="compositionally biased region" description="Low complexity" evidence="7">
    <location>
        <begin position="507"/>
        <end position="524"/>
    </location>
</feature>
<evidence type="ECO:0000256" key="9">
    <source>
        <dbReference type="SAM" id="SignalP"/>
    </source>
</evidence>
<name>A0AA40BNW2_9PEZI</name>
<evidence type="ECO:0000256" key="6">
    <source>
        <dbReference type="ARBA" id="ARBA00023136"/>
    </source>
</evidence>
<feature type="transmembrane region" description="Helical" evidence="8">
    <location>
        <begin position="317"/>
        <end position="339"/>
    </location>
</feature>
<dbReference type="SFLD" id="SFLDG01168">
    <property type="entry name" value="Ferric_reductase_subgroup_(FRE"/>
    <property type="match status" value="1"/>
</dbReference>
<dbReference type="AlphaFoldDB" id="A0AA40BNW2"/>
<dbReference type="GO" id="GO:0000293">
    <property type="term" value="F:ferric-chelate reductase activity"/>
    <property type="evidence" value="ECO:0007669"/>
    <property type="project" value="TreeGrafter"/>
</dbReference>
<dbReference type="GO" id="GO:0006826">
    <property type="term" value="P:iron ion transport"/>
    <property type="evidence" value="ECO:0007669"/>
    <property type="project" value="TreeGrafter"/>
</dbReference>
<dbReference type="GO" id="GO:0015677">
    <property type="term" value="P:copper ion import"/>
    <property type="evidence" value="ECO:0007669"/>
    <property type="project" value="TreeGrafter"/>
</dbReference>
<dbReference type="PANTHER" id="PTHR32361">
    <property type="entry name" value="FERRIC/CUPRIC REDUCTASE TRANSMEMBRANE COMPONENT"/>
    <property type="match status" value="1"/>
</dbReference>
<dbReference type="InterPro" id="IPR039261">
    <property type="entry name" value="FNR_nucleotide-bd"/>
</dbReference>
<comment type="subcellular location">
    <subcellularLocation>
        <location evidence="1">Membrane</location>
        <topology evidence="1">Multi-pass membrane protein</topology>
    </subcellularLocation>
</comment>
<dbReference type="SUPFAM" id="SSF52343">
    <property type="entry name" value="Ferredoxin reductase-like, C-terminal NADP-linked domain"/>
    <property type="match status" value="1"/>
</dbReference>
<evidence type="ECO:0000256" key="1">
    <source>
        <dbReference type="ARBA" id="ARBA00004141"/>
    </source>
</evidence>
<feature type="transmembrane region" description="Helical" evidence="8">
    <location>
        <begin position="351"/>
        <end position="368"/>
    </location>
</feature>
<gene>
    <name evidence="11" type="ORF">B0T18DRAFT_354341</name>
</gene>
<evidence type="ECO:0000256" key="7">
    <source>
        <dbReference type="SAM" id="MobiDB-lite"/>
    </source>
</evidence>
<dbReference type="Pfam" id="PF01794">
    <property type="entry name" value="Ferric_reduct"/>
    <property type="match status" value="1"/>
</dbReference>
<organism evidence="11 12">
    <name type="scientific">Schizothecium vesticola</name>
    <dbReference type="NCBI Taxonomy" id="314040"/>
    <lineage>
        <taxon>Eukaryota</taxon>
        <taxon>Fungi</taxon>
        <taxon>Dikarya</taxon>
        <taxon>Ascomycota</taxon>
        <taxon>Pezizomycotina</taxon>
        <taxon>Sordariomycetes</taxon>
        <taxon>Sordariomycetidae</taxon>
        <taxon>Sordariales</taxon>
        <taxon>Schizotheciaceae</taxon>
        <taxon>Schizothecium</taxon>
    </lineage>
</organism>
<keyword evidence="9" id="KW-0732">Signal</keyword>
<feature type="signal peptide" evidence="9">
    <location>
        <begin position="1"/>
        <end position="18"/>
    </location>
</feature>
<feature type="chain" id="PRO_5041340782" evidence="9">
    <location>
        <begin position="19"/>
        <end position="695"/>
    </location>
</feature>
<dbReference type="Proteomes" id="UP001172155">
    <property type="component" value="Unassembled WGS sequence"/>
</dbReference>
<feature type="transmembrane region" description="Helical" evidence="8">
    <location>
        <begin position="274"/>
        <end position="296"/>
    </location>
</feature>
<dbReference type="Gene3D" id="3.40.50.80">
    <property type="entry name" value="Nucleotide-binding domain of ferredoxin-NADP reductase (FNR) module"/>
    <property type="match status" value="1"/>
</dbReference>
<evidence type="ECO:0000313" key="12">
    <source>
        <dbReference type="Proteomes" id="UP001172155"/>
    </source>
</evidence>
<dbReference type="InterPro" id="IPR051410">
    <property type="entry name" value="Ferric/Cupric_Reductase"/>
</dbReference>
<feature type="transmembrane region" description="Helical" evidence="8">
    <location>
        <begin position="236"/>
        <end position="254"/>
    </location>
</feature>
<evidence type="ECO:0000259" key="10">
    <source>
        <dbReference type="Pfam" id="PF01794"/>
    </source>
</evidence>
<reference evidence="11" key="1">
    <citation type="submission" date="2023-06" db="EMBL/GenBank/DDBJ databases">
        <title>Genome-scale phylogeny and comparative genomics of the fungal order Sordariales.</title>
        <authorList>
            <consortium name="Lawrence Berkeley National Laboratory"/>
            <person name="Hensen N."/>
            <person name="Bonometti L."/>
            <person name="Westerberg I."/>
            <person name="Brannstrom I.O."/>
            <person name="Guillou S."/>
            <person name="Cros-Aarteil S."/>
            <person name="Calhoun S."/>
            <person name="Haridas S."/>
            <person name="Kuo A."/>
            <person name="Mondo S."/>
            <person name="Pangilinan J."/>
            <person name="Riley R."/>
            <person name="LaButti K."/>
            <person name="Andreopoulos B."/>
            <person name="Lipzen A."/>
            <person name="Chen C."/>
            <person name="Yanf M."/>
            <person name="Daum C."/>
            <person name="Ng V."/>
            <person name="Clum A."/>
            <person name="Steindorff A."/>
            <person name="Ohm R."/>
            <person name="Martin F."/>
            <person name="Silar P."/>
            <person name="Natvig D."/>
            <person name="Lalanne C."/>
            <person name="Gautier V."/>
            <person name="Ament-velasquez S.L."/>
            <person name="Kruys A."/>
            <person name="Hutchinson M.I."/>
            <person name="Powell A.J."/>
            <person name="Barry K."/>
            <person name="Miller A.N."/>
            <person name="Grigoriev I.V."/>
            <person name="Debuchy R."/>
            <person name="Gladieux P."/>
            <person name="Thoren M.H."/>
            <person name="Johannesson H."/>
        </authorList>
    </citation>
    <scope>NUCLEOTIDE SEQUENCE</scope>
    <source>
        <strain evidence="11">SMH3187-1</strain>
    </source>
</reference>
<feature type="region of interest" description="Disordered" evidence="7">
    <location>
        <begin position="504"/>
        <end position="528"/>
    </location>
</feature>
<evidence type="ECO:0000256" key="8">
    <source>
        <dbReference type="SAM" id="Phobius"/>
    </source>
</evidence>
<dbReference type="InterPro" id="IPR013130">
    <property type="entry name" value="Fe3_Rdtase_TM_dom"/>
</dbReference>
<comment type="caution">
    <text evidence="11">The sequence shown here is derived from an EMBL/GenBank/DDBJ whole genome shotgun (WGS) entry which is preliminary data.</text>
</comment>
<keyword evidence="3 8" id="KW-0812">Transmembrane</keyword>
<evidence type="ECO:0000313" key="11">
    <source>
        <dbReference type="EMBL" id="KAK0737725.1"/>
    </source>
</evidence>
<dbReference type="PANTHER" id="PTHR32361:SF9">
    <property type="entry name" value="FERRIC REDUCTASE TRANSMEMBRANE COMPONENT 3-RELATED"/>
    <property type="match status" value="1"/>
</dbReference>
<evidence type="ECO:0000256" key="2">
    <source>
        <dbReference type="ARBA" id="ARBA00022448"/>
    </source>
</evidence>
<dbReference type="EMBL" id="JAUKUD010000007">
    <property type="protein sequence ID" value="KAK0737725.1"/>
    <property type="molecule type" value="Genomic_DNA"/>
</dbReference>
<dbReference type="GO" id="GO:0006879">
    <property type="term" value="P:intracellular iron ion homeostasis"/>
    <property type="evidence" value="ECO:0007669"/>
    <property type="project" value="TreeGrafter"/>
</dbReference>
<feature type="transmembrane region" description="Helical" evidence="8">
    <location>
        <begin position="380"/>
        <end position="400"/>
    </location>
</feature>
<evidence type="ECO:0000256" key="4">
    <source>
        <dbReference type="ARBA" id="ARBA00022989"/>
    </source>
</evidence>
<keyword evidence="2" id="KW-0813">Transport</keyword>
<keyword evidence="6 8" id="KW-0472">Membrane</keyword>
<accession>A0AA40BNW2</accession>
<feature type="transmembrane region" description="Helical" evidence="8">
    <location>
        <begin position="176"/>
        <end position="197"/>
    </location>
</feature>
<keyword evidence="12" id="KW-1185">Reference proteome</keyword>
<keyword evidence="4 8" id="KW-1133">Transmembrane helix</keyword>
<proteinExistence type="predicted"/>
<sequence>MAVMAGLLATLLLAGTTAADGRGLIGFGKNMYYPLCAASCRGALEGAPLVCTPHGSVDSGSHSHGATPPECYASDTAFMQTLAFCMSKHCDRAELGADVLETYWTLHLVGGGRINLNPRPSKGYYETLDTIKEAPTVEYVAGEMLNVTSLVAESTYESQAIALSEFENAETGHSRYSLVVLLTGFLIPIAASALRFLPFPAKLRTRLAASFNHPAMFGTRHRTPVGAGIVPTRGQALFIGYLVLINILVCVVDIRPGPQPNAWFEDDWHSIMCYLSDRAGALCFANICLLLLFSARNNFLLLITDWSHSTFLLLHRWVGYIAIVQAAVHCVMWIQWYRLLGTHNAEAVKPYWYWGIIAMLALALLYPLSLLPVRKRLYEFFLLSHIALTVLVLVGNYQHVYLLYSNHWGYEIWIYTAVAVWGGDRVLRVWRALRNGVTLRADITKIDDDYLRIDIEGVVAPGAAHAYLYFPTLRPWSPWENHPFSVASSFASGHSRVRAVVDEDVKSPITTSTTPAPPSSTTSSDITDMPRPRLTFIIRVQKGITAALATRAGTSVPVLVESGYHSPPQTSRLAHCTTLVCIAGGVGITTMLPLLRTHPGARARLYWGMRNASLRDALAEDMVGLDVAQCEVGKRLDVKGILEEELLRGDEKGEVGVVVSGPGGMADEVRDALCKIGASGRAARGVVFLDEAFSW</sequence>
<keyword evidence="5" id="KW-0406">Ion transport</keyword>
<feature type="domain" description="Ferric oxidoreductase" evidence="10">
    <location>
        <begin position="279"/>
        <end position="395"/>
    </location>
</feature>
<dbReference type="CDD" id="cd06186">
    <property type="entry name" value="NOX_Duox_like_FAD_NADP"/>
    <property type="match status" value="1"/>
</dbReference>